<feature type="domain" description="Major facilitator superfamily (MFS) profile" evidence="7">
    <location>
        <begin position="94"/>
        <end position="540"/>
    </location>
</feature>
<dbReference type="Gene3D" id="1.20.1720.10">
    <property type="entry name" value="Multidrug resistance protein D"/>
    <property type="match status" value="1"/>
</dbReference>
<accession>A0ABT3KP29</accession>
<evidence type="ECO:0000256" key="3">
    <source>
        <dbReference type="ARBA" id="ARBA00022692"/>
    </source>
</evidence>
<feature type="transmembrane region" description="Helical" evidence="6">
    <location>
        <begin position="93"/>
        <end position="117"/>
    </location>
</feature>
<comment type="caution">
    <text evidence="8">The sequence shown here is derived from an EMBL/GenBank/DDBJ whole genome shotgun (WGS) entry which is preliminary data.</text>
</comment>
<dbReference type="Proteomes" id="UP001208935">
    <property type="component" value="Unassembled WGS sequence"/>
</dbReference>
<feature type="transmembrane region" description="Helical" evidence="6">
    <location>
        <begin position="317"/>
        <end position="337"/>
    </location>
</feature>
<organism evidence="8 9">
    <name type="scientific">Verminephrobacter aporrectodeae subsp. tuberculatae</name>
    <dbReference type="NCBI Taxonomy" id="1110392"/>
    <lineage>
        <taxon>Bacteria</taxon>
        <taxon>Pseudomonadati</taxon>
        <taxon>Pseudomonadota</taxon>
        <taxon>Betaproteobacteria</taxon>
        <taxon>Burkholderiales</taxon>
        <taxon>Comamonadaceae</taxon>
        <taxon>Verminephrobacter</taxon>
    </lineage>
</organism>
<evidence type="ECO:0000256" key="5">
    <source>
        <dbReference type="ARBA" id="ARBA00023136"/>
    </source>
</evidence>
<feature type="transmembrane region" description="Helical" evidence="6">
    <location>
        <begin position="420"/>
        <end position="441"/>
    </location>
</feature>
<protein>
    <submittedName>
        <fullName evidence="8">MFS transporter</fullName>
    </submittedName>
</protein>
<evidence type="ECO:0000256" key="6">
    <source>
        <dbReference type="SAM" id="Phobius"/>
    </source>
</evidence>
<feature type="transmembrane region" description="Helical" evidence="6">
    <location>
        <begin position="248"/>
        <end position="269"/>
    </location>
</feature>
<comment type="subcellular location">
    <subcellularLocation>
        <location evidence="1">Membrane</location>
        <topology evidence="1">Multi-pass membrane protein</topology>
    </subcellularLocation>
</comment>
<gene>
    <name evidence="8" type="ORF">D5039_02415</name>
</gene>
<evidence type="ECO:0000313" key="8">
    <source>
        <dbReference type="EMBL" id="MCW5320070.1"/>
    </source>
</evidence>
<keyword evidence="4 6" id="KW-1133">Transmembrane helix</keyword>
<dbReference type="PROSITE" id="PS50850">
    <property type="entry name" value="MFS"/>
    <property type="match status" value="1"/>
</dbReference>
<feature type="transmembrane region" description="Helical" evidence="6">
    <location>
        <begin position="518"/>
        <end position="536"/>
    </location>
</feature>
<evidence type="ECO:0000256" key="4">
    <source>
        <dbReference type="ARBA" id="ARBA00022989"/>
    </source>
</evidence>
<dbReference type="Gene3D" id="1.20.1250.20">
    <property type="entry name" value="MFS general substrate transporter like domains"/>
    <property type="match status" value="1"/>
</dbReference>
<feature type="transmembrane region" description="Helical" evidence="6">
    <location>
        <begin position="189"/>
        <end position="210"/>
    </location>
</feature>
<dbReference type="RefSeq" id="WP_265280930.1">
    <property type="nucleotide sequence ID" value="NZ_QZCW01000001.1"/>
</dbReference>
<feature type="transmembrane region" description="Helical" evidence="6">
    <location>
        <begin position="159"/>
        <end position="177"/>
    </location>
</feature>
<evidence type="ECO:0000256" key="1">
    <source>
        <dbReference type="ARBA" id="ARBA00004141"/>
    </source>
</evidence>
<keyword evidence="2" id="KW-0813">Transport</keyword>
<keyword evidence="9" id="KW-1185">Reference proteome</keyword>
<keyword evidence="5 6" id="KW-0472">Membrane</keyword>
<sequence length="540" mass="57108">MRNTKPVDLWTGSGRPVPQAGYCACWFPYEAARIPPQSYGVFSIEDGIFSEFSWMTGCYGHPMIKKLPCEIVMIDKETDSTKTSSKLTREHGFVLWALIAGICLPLLDTTIMGVAIPELAASLNAPISLLQWVSTSYTLAAACAVPICAWATRRLGGRALWVGGLVLFAAGSAAAGLSDSVGQLIASRIVQGIGAGILMPVMQSILLACVGHARLKTAMATVGVPAVLAPIAGPVVGSFLLQWGPWQLIFWVNVPIACLALGLAFRFLEKDAGSFTEKFDFPGFLLLLPALGLTVFGLAGVSGIAETKSMTGESGMASVGAIIAGMVFLSCFTAHALRSKNPLLDIRLFRVLSFHASMWLLFFSSFVFYGGIFLFPLFLMNACAQGPMLAALLVGVQGLGALMSRFYLEAATKRCGVGNTALMAIVGTAMGTAALCVPAVLQFPVAIGMALLLRGAGVGWLTLLAMSHAYHAIERRKVPDASSLSRVVTLLGASVGTASVAVLYQISTRFGWDAFRPALIGLFVLAVSCTLPALVLKRAR</sequence>
<feature type="transmembrane region" description="Helical" evidence="6">
    <location>
        <begin position="222"/>
        <end position="242"/>
    </location>
</feature>
<keyword evidence="3 6" id="KW-0812">Transmembrane</keyword>
<dbReference type="PANTHER" id="PTHR42718">
    <property type="entry name" value="MAJOR FACILITATOR SUPERFAMILY MULTIDRUG TRANSPORTER MFSC"/>
    <property type="match status" value="1"/>
</dbReference>
<dbReference type="InterPro" id="IPR011701">
    <property type="entry name" value="MFS"/>
</dbReference>
<feature type="transmembrane region" description="Helical" evidence="6">
    <location>
        <begin position="129"/>
        <end position="152"/>
    </location>
</feature>
<dbReference type="EMBL" id="QZCW01000001">
    <property type="protein sequence ID" value="MCW5320070.1"/>
    <property type="molecule type" value="Genomic_DNA"/>
</dbReference>
<evidence type="ECO:0000313" key="9">
    <source>
        <dbReference type="Proteomes" id="UP001208935"/>
    </source>
</evidence>
<dbReference type="SUPFAM" id="SSF103473">
    <property type="entry name" value="MFS general substrate transporter"/>
    <property type="match status" value="1"/>
</dbReference>
<evidence type="ECO:0000259" key="7">
    <source>
        <dbReference type="PROSITE" id="PS50850"/>
    </source>
</evidence>
<feature type="transmembrane region" description="Helical" evidence="6">
    <location>
        <begin position="487"/>
        <end position="506"/>
    </location>
</feature>
<feature type="transmembrane region" description="Helical" evidence="6">
    <location>
        <begin position="447"/>
        <end position="466"/>
    </location>
</feature>
<dbReference type="InterPro" id="IPR036259">
    <property type="entry name" value="MFS_trans_sf"/>
</dbReference>
<dbReference type="Pfam" id="PF07690">
    <property type="entry name" value="MFS_1"/>
    <property type="match status" value="1"/>
</dbReference>
<feature type="transmembrane region" description="Helical" evidence="6">
    <location>
        <begin position="358"/>
        <end position="382"/>
    </location>
</feature>
<proteinExistence type="predicted"/>
<dbReference type="PANTHER" id="PTHR42718:SF9">
    <property type="entry name" value="MAJOR FACILITATOR SUPERFAMILY MULTIDRUG TRANSPORTER MFSC"/>
    <property type="match status" value="1"/>
</dbReference>
<reference evidence="9" key="1">
    <citation type="submission" date="2023-07" db="EMBL/GenBank/DDBJ databases">
        <title>Verminephrobacter genomes.</title>
        <authorList>
            <person name="Lund M.B."/>
        </authorList>
    </citation>
    <scope>NUCLEOTIDE SEQUENCE [LARGE SCALE GENOMIC DNA]</scope>
    <source>
        <strain evidence="9">AtM5-05</strain>
    </source>
</reference>
<dbReference type="InterPro" id="IPR020846">
    <property type="entry name" value="MFS_dom"/>
</dbReference>
<feature type="transmembrane region" description="Helical" evidence="6">
    <location>
        <begin position="388"/>
        <end position="408"/>
    </location>
</feature>
<evidence type="ECO:0000256" key="2">
    <source>
        <dbReference type="ARBA" id="ARBA00022448"/>
    </source>
</evidence>
<feature type="transmembrane region" description="Helical" evidence="6">
    <location>
        <begin position="281"/>
        <end position="305"/>
    </location>
</feature>
<name>A0ABT3KP29_9BURK</name>